<dbReference type="RefSeq" id="WP_345387257.1">
    <property type="nucleotide sequence ID" value="NZ_BAABHG010000002.1"/>
</dbReference>
<evidence type="ECO:0000256" key="2">
    <source>
        <dbReference type="ARBA" id="ARBA00022448"/>
    </source>
</evidence>
<protein>
    <submittedName>
        <fullName evidence="6">Transporter substrate-binding domain-containing protein</fullName>
    </submittedName>
</protein>
<dbReference type="PANTHER" id="PTHR30085:SF6">
    <property type="entry name" value="ABC TRANSPORTER GLUTAMINE-BINDING PROTEIN GLNH"/>
    <property type="match status" value="1"/>
</dbReference>
<name>A0ABW5GEH5_9PSEU</name>
<feature type="chain" id="PRO_5045694257" evidence="4">
    <location>
        <begin position="27"/>
        <end position="312"/>
    </location>
</feature>
<dbReference type="PROSITE" id="PS51318">
    <property type="entry name" value="TAT"/>
    <property type="match status" value="1"/>
</dbReference>
<evidence type="ECO:0000259" key="5">
    <source>
        <dbReference type="SMART" id="SM00062"/>
    </source>
</evidence>
<evidence type="ECO:0000313" key="7">
    <source>
        <dbReference type="Proteomes" id="UP001597419"/>
    </source>
</evidence>
<evidence type="ECO:0000313" key="6">
    <source>
        <dbReference type="EMBL" id="MFD2458832.1"/>
    </source>
</evidence>
<proteinExistence type="inferred from homology"/>
<reference evidence="7" key="1">
    <citation type="journal article" date="2019" name="Int. J. Syst. Evol. Microbiol.">
        <title>The Global Catalogue of Microorganisms (GCM) 10K type strain sequencing project: providing services to taxonomists for standard genome sequencing and annotation.</title>
        <authorList>
            <consortium name="The Broad Institute Genomics Platform"/>
            <consortium name="The Broad Institute Genome Sequencing Center for Infectious Disease"/>
            <person name="Wu L."/>
            <person name="Ma J."/>
        </authorList>
    </citation>
    <scope>NUCLEOTIDE SEQUENCE [LARGE SCALE GENOMIC DNA]</scope>
    <source>
        <strain evidence="7">CGMCC 4.7643</strain>
    </source>
</reference>
<dbReference type="EMBL" id="JBHUKU010000004">
    <property type="protein sequence ID" value="MFD2458832.1"/>
    <property type="molecule type" value="Genomic_DNA"/>
</dbReference>
<feature type="signal peptide" evidence="4">
    <location>
        <begin position="1"/>
        <end position="26"/>
    </location>
</feature>
<gene>
    <name evidence="6" type="ORF">ACFSYJ_09475</name>
</gene>
<dbReference type="Gene3D" id="3.40.190.10">
    <property type="entry name" value="Periplasmic binding protein-like II"/>
    <property type="match status" value="2"/>
</dbReference>
<feature type="domain" description="Solute-binding protein family 3/N-terminal" evidence="5">
    <location>
        <begin position="75"/>
        <end position="295"/>
    </location>
</feature>
<dbReference type="PROSITE" id="PS51257">
    <property type="entry name" value="PROKAR_LIPOPROTEIN"/>
    <property type="match status" value="1"/>
</dbReference>
<keyword evidence="3 4" id="KW-0732">Signal</keyword>
<dbReference type="InterPro" id="IPR001638">
    <property type="entry name" value="Solute-binding_3/MltF_N"/>
</dbReference>
<dbReference type="InterPro" id="IPR006311">
    <property type="entry name" value="TAT_signal"/>
</dbReference>
<keyword evidence="2" id="KW-0813">Transport</keyword>
<dbReference type="Proteomes" id="UP001597419">
    <property type="component" value="Unassembled WGS sequence"/>
</dbReference>
<comment type="caution">
    <text evidence="6">The sequence shown here is derived from an EMBL/GenBank/DDBJ whole genome shotgun (WGS) entry which is preliminary data.</text>
</comment>
<keyword evidence="7" id="KW-1185">Reference proteome</keyword>
<evidence type="ECO:0000256" key="4">
    <source>
        <dbReference type="SAM" id="SignalP"/>
    </source>
</evidence>
<dbReference type="SMART" id="SM00062">
    <property type="entry name" value="PBPb"/>
    <property type="match status" value="1"/>
</dbReference>
<dbReference type="PANTHER" id="PTHR30085">
    <property type="entry name" value="AMINO ACID ABC TRANSPORTER PERMEASE"/>
    <property type="match status" value="1"/>
</dbReference>
<comment type="similarity">
    <text evidence="1">Belongs to the bacterial solute-binding protein 3 family.</text>
</comment>
<evidence type="ECO:0000256" key="1">
    <source>
        <dbReference type="ARBA" id="ARBA00010333"/>
    </source>
</evidence>
<dbReference type="InterPro" id="IPR051455">
    <property type="entry name" value="Bact_solute-bind_prot3"/>
</dbReference>
<evidence type="ECO:0000256" key="3">
    <source>
        <dbReference type="ARBA" id="ARBA00022729"/>
    </source>
</evidence>
<organism evidence="6 7">
    <name type="scientific">Amycolatopsis samaneae</name>
    <dbReference type="NCBI Taxonomy" id="664691"/>
    <lineage>
        <taxon>Bacteria</taxon>
        <taxon>Bacillati</taxon>
        <taxon>Actinomycetota</taxon>
        <taxon>Actinomycetes</taxon>
        <taxon>Pseudonocardiales</taxon>
        <taxon>Pseudonocardiaceae</taxon>
        <taxon>Amycolatopsis</taxon>
    </lineage>
</organism>
<dbReference type="SUPFAM" id="SSF53850">
    <property type="entry name" value="Periplasmic binding protein-like II"/>
    <property type="match status" value="1"/>
</dbReference>
<accession>A0ABW5GEH5</accession>
<dbReference type="Pfam" id="PF00497">
    <property type="entry name" value="SBP_bac_3"/>
    <property type="match status" value="1"/>
</dbReference>
<sequence>MTQGRHARRDVVRAALLAAGAVPVLAACGGRASARTTGNNAYATIDQTGAIDHGPVGADLPETPTLRRIRDRGVLLQSGSVTMPGFGLMNPRTGRITGFDAGIAQLLAKYLLGRPEVDTITGGADTREAILQNHSVDVAVSTYTIKKSRARLVNFSGPYYVARSGVLVATDGHRVTSLNDLAGQEVAVQPGAAEEALRAGCPAAKPVVFEESSQCSAAVRQGRVRAWSANTAILLGKAAVDVRLEMTPVTFGSSPFGIGTPKDDPEFKKIVVGFLERIMADGTWRMLWEQTVGALVRTAAPAPPKLGSVPGS</sequence>